<organism evidence="1 2">
    <name type="scientific">Bathymodiolus thermophilus thioautotrophic gill symbiont</name>
    <dbReference type="NCBI Taxonomy" id="2360"/>
    <lineage>
        <taxon>Bacteria</taxon>
        <taxon>Pseudomonadati</taxon>
        <taxon>Pseudomonadota</taxon>
        <taxon>Gammaproteobacteria</taxon>
        <taxon>sulfur-oxidizing symbionts</taxon>
    </lineage>
</organism>
<sequence length="56" mass="6399">MYQRTFNKAQQSIEDGQILSPFLLRSAHQVLLSFGQGIDKNPGQFKIEQNYLSNKA</sequence>
<proteinExistence type="predicted"/>
<dbReference type="EMBL" id="CAHJWF010000055">
    <property type="protein sequence ID" value="CAB5497772.1"/>
    <property type="molecule type" value="Genomic_DNA"/>
</dbReference>
<dbReference type="Proteomes" id="UP000626656">
    <property type="component" value="Unassembled WGS sequence"/>
</dbReference>
<protein>
    <submittedName>
        <fullName evidence="1">Uncharacterized protein</fullName>
    </submittedName>
</protein>
<accession>A0ABM8M5B7</accession>
<reference evidence="1 2" key="1">
    <citation type="submission" date="2020-05" db="EMBL/GenBank/DDBJ databases">
        <authorList>
            <person name="Petersen J."/>
            <person name="Sayavedra L."/>
        </authorList>
    </citation>
    <scope>NUCLEOTIDE SEQUENCE [LARGE SCALE GENOMIC DNA]</scope>
    <source>
        <strain evidence="1">B azoricus SOX ET2 1586I</strain>
    </source>
</reference>
<keyword evidence="2" id="KW-1185">Reference proteome</keyword>
<comment type="caution">
    <text evidence="1">The sequence shown here is derived from an EMBL/GenBank/DDBJ whole genome shotgun (WGS) entry which is preliminary data.</text>
</comment>
<name>A0ABM8M5B7_9GAMM</name>
<evidence type="ECO:0000313" key="1">
    <source>
        <dbReference type="EMBL" id="CAB5497772.1"/>
    </source>
</evidence>
<evidence type="ECO:0000313" key="2">
    <source>
        <dbReference type="Proteomes" id="UP000626656"/>
    </source>
</evidence>
<gene>
    <name evidence="1" type="ORF">AZO1586I_231</name>
</gene>